<dbReference type="PANTHER" id="PTHR24256">
    <property type="entry name" value="TRYPTASE-RELATED"/>
    <property type="match status" value="1"/>
</dbReference>
<gene>
    <name evidence="5" type="ORF">AFUS01_LOCUS34214</name>
</gene>
<feature type="domain" description="Peptidase S1" evidence="4">
    <location>
        <begin position="86"/>
        <end position="329"/>
    </location>
</feature>
<keyword evidence="3" id="KW-0812">Transmembrane</keyword>
<protein>
    <recommendedName>
        <fullName evidence="4">Peptidase S1 domain-containing protein</fullName>
    </recommendedName>
</protein>
<comment type="caution">
    <text evidence="5">The sequence shown here is derived from an EMBL/GenBank/DDBJ whole genome shotgun (WGS) entry which is preliminary data.</text>
</comment>
<keyword evidence="3" id="KW-0472">Membrane</keyword>
<name>A0A8J2KV65_9HEXA</name>
<dbReference type="InterPro" id="IPR018114">
    <property type="entry name" value="TRYPSIN_HIS"/>
</dbReference>
<dbReference type="AlphaFoldDB" id="A0A8J2KV65"/>
<evidence type="ECO:0000259" key="4">
    <source>
        <dbReference type="PROSITE" id="PS50240"/>
    </source>
</evidence>
<evidence type="ECO:0000256" key="1">
    <source>
        <dbReference type="ARBA" id="ARBA00023157"/>
    </source>
</evidence>
<dbReference type="EMBL" id="CAJVCH010531440">
    <property type="protein sequence ID" value="CAG7824034.1"/>
    <property type="molecule type" value="Genomic_DNA"/>
</dbReference>
<dbReference type="InterPro" id="IPR001254">
    <property type="entry name" value="Trypsin_dom"/>
</dbReference>
<dbReference type="CDD" id="cd00190">
    <property type="entry name" value="Tryp_SPc"/>
    <property type="match status" value="1"/>
</dbReference>
<dbReference type="PROSITE" id="PS50240">
    <property type="entry name" value="TRYPSIN_DOM"/>
    <property type="match status" value="1"/>
</dbReference>
<evidence type="ECO:0000256" key="3">
    <source>
        <dbReference type="SAM" id="Phobius"/>
    </source>
</evidence>
<evidence type="ECO:0000313" key="5">
    <source>
        <dbReference type="EMBL" id="CAG7824034.1"/>
    </source>
</evidence>
<comment type="similarity">
    <text evidence="2">Belongs to the peptidase S1 family. CLIP subfamily.</text>
</comment>
<dbReference type="GO" id="GO:0006508">
    <property type="term" value="P:proteolysis"/>
    <property type="evidence" value="ECO:0007669"/>
    <property type="project" value="InterPro"/>
</dbReference>
<dbReference type="OrthoDB" id="6605387at2759"/>
<proteinExistence type="inferred from homology"/>
<dbReference type="PROSITE" id="PS00134">
    <property type="entry name" value="TRYPSIN_HIS"/>
    <property type="match status" value="1"/>
</dbReference>
<dbReference type="GO" id="GO:0004252">
    <property type="term" value="F:serine-type endopeptidase activity"/>
    <property type="evidence" value="ECO:0007669"/>
    <property type="project" value="InterPro"/>
</dbReference>
<dbReference type="InterPro" id="IPR051487">
    <property type="entry name" value="Ser/Thr_Proteases_Immune/Dev"/>
</dbReference>
<organism evidence="5 6">
    <name type="scientific">Allacma fusca</name>
    <dbReference type="NCBI Taxonomy" id="39272"/>
    <lineage>
        <taxon>Eukaryota</taxon>
        <taxon>Metazoa</taxon>
        <taxon>Ecdysozoa</taxon>
        <taxon>Arthropoda</taxon>
        <taxon>Hexapoda</taxon>
        <taxon>Collembola</taxon>
        <taxon>Symphypleona</taxon>
        <taxon>Sminthuridae</taxon>
        <taxon>Allacma</taxon>
    </lineage>
</organism>
<sequence>MDTEDISPDNINYSIVSRNNNRNRLNEAGSCGIQRASTMTISFYFSAVIVFVLVVSAVFYTCIYWKQQQQHPAVETYEEPHEDSHILNCDDFKSEKFFDEKNVTASEGDGDGSLELVSKHNCGATVISKRFLLTAAHCIKCNPLEEVELRNGKRMRVNDTRIHPNYRRNCSRGEQTSREYDIALVRLQEELVDVEPVCLPSLRCYGLDVADISPKTGMVAGYGYTSNDVQEAATDLHQVSLDKASFSTCAETYNRNHTMIIKNSTICTQGSNGTDFCKGDSGGPLFISLHSRSVQIGIASFGSANCSDGSPSVFTKIVFHMKWIKSETSLESSYDCV</sequence>
<feature type="transmembrane region" description="Helical" evidence="3">
    <location>
        <begin position="43"/>
        <end position="65"/>
    </location>
</feature>
<keyword evidence="6" id="KW-1185">Reference proteome</keyword>
<keyword evidence="1" id="KW-1015">Disulfide bond</keyword>
<evidence type="ECO:0000313" key="6">
    <source>
        <dbReference type="Proteomes" id="UP000708208"/>
    </source>
</evidence>
<dbReference type="Proteomes" id="UP000708208">
    <property type="component" value="Unassembled WGS sequence"/>
</dbReference>
<accession>A0A8J2KV65</accession>
<keyword evidence="3" id="KW-1133">Transmembrane helix</keyword>
<evidence type="ECO:0000256" key="2">
    <source>
        <dbReference type="ARBA" id="ARBA00024195"/>
    </source>
</evidence>
<dbReference type="SMART" id="SM00020">
    <property type="entry name" value="Tryp_SPc"/>
    <property type="match status" value="1"/>
</dbReference>
<dbReference type="Pfam" id="PF00089">
    <property type="entry name" value="Trypsin"/>
    <property type="match status" value="1"/>
</dbReference>
<reference evidence="5" key="1">
    <citation type="submission" date="2021-06" db="EMBL/GenBank/DDBJ databases">
        <authorList>
            <person name="Hodson N. C."/>
            <person name="Mongue J. A."/>
            <person name="Jaron S. K."/>
        </authorList>
    </citation>
    <scope>NUCLEOTIDE SEQUENCE</scope>
</reference>